<dbReference type="InParanoid" id="A0A7N2KWF8"/>
<protein>
    <submittedName>
        <fullName evidence="2">Uncharacterized protein</fullName>
    </submittedName>
</protein>
<dbReference type="Gramene" id="QL02p048874:mrna">
    <property type="protein sequence ID" value="QL02p048874:mrna"/>
    <property type="gene ID" value="QL02p048874"/>
</dbReference>
<evidence type="ECO:0000256" key="1">
    <source>
        <dbReference type="SAM" id="Phobius"/>
    </source>
</evidence>
<evidence type="ECO:0000313" key="2">
    <source>
        <dbReference type="EnsemblPlants" id="QL02p048874:mrna"/>
    </source>
</evidence>
<organism evidence="2 3">
    <name type="scientific">Quercus lobata</name>
    <name type="common">Valley oak</name>
    <dbReference type="NCBI Taxonomy" id="97700"/>
    <lineage>
        <taxon>Eukaryota</taxon>
        <taxon>Viridiplantae</taxon>
        <taxon>Streptophyta</taxon>
        <taxon>Embryophyta</taxon>
        <taxon>Tracheophyta</taxon>
        <taxon>Spermatophyta</taxon>
        <taxon>Magnoliopsida</taxon>
        <taxon>eudicotyledons</taxon>
        <taxon>Gunneridae</taxon>
        <taxon>Pentapetalae</taxon>
        <taxon>rosids</taxon>
        <taxon>fabids</taxon>
        <taxon>Fagales</taxon>
        <taxon>Fagaceae</taxon>
        <taxon>Quercus</taxon>
    </lineage>
</organism>
<accession>A0A7N2KWF8</accession>
<keyword evidence="1" id="KW-1133">Transmembrane helix</keyword>
<reference evidence="3" key="1">
    <citation type="journal article" date="2016" name="G3 (Bethesda)">
        <title>First Draft Assembly and Annotation of the Genome of a California Endemic Oak Quercus lobata Nee (Fagaceae).</title>
        <authorList>
            <person name="Sork V.L."/>
            <person name="Fitz-Gibbon S.T."/>
            <person name="Puiu D."/>
            <person name="Crepeau M."/>
            <person name="Gugger P.F."/>
            <person name="Sherman R."/>
            <person name="Stevens K."/>
            <person name="Langley C.H."/>
            <person name="Pellegrini M."/>
            <person name="Salzberg S.L."/>
        </authorList>
    </citation>
    <scope>NUCLEOTIDE SEQUENCE [LARGE SCALE GENOMIC DNA]</scope>
    <source>
        <strain evidence="3">cv. SW786</strain>
    </source>
</reference>
<keyword evidence="1" id="KW-0812">Transmembrane</keyword>
<dbReference type="PANTHER" id="PTHR33782">
    <property type="entry name" value="OS01G0121600 PROTEIN"/>
    <property type="match status" value="1"/>
</dbReference>
<feature type="transmembrane region" description="Helical" evidence="1">
    <location>
        <begin position="109"/>
        <end position="131"/>
    </location>
</feature>
<name>A0A7N2KWF8_QUELO</name>
<reference evidence="2" key="2">
    <citation type="submission" date="2021-01" db="UniProtKB">
        <authorList>
            <consortium name="EnsemblPlants"/>
        </authorList>
    </citation>
    <scope>IDENTIFICATION</scope>
</reference>
<proteinExistence type="predicted"/>
<keyword evidence="3" id="KW-1185">Reference proteome</keyword>
<evidence type="ECO:0000313" key="3">
    <source>
        <dbReference type="Proteomes" id="UP000594261"/>
    </source>
</evidence>
<sequence length="160" mass="18661">MEATKFSLPYKLPCRPFSFTKPHQRRRGRFTVAASMGEKNKRDYWGRQVDENMIMLRLRIKEMKIKETNYEPPSNWMEWEKQYYSRYNKDVYEALGLLQGYIMNMRPSLAFGVIALVTFSVLISAGVDALAKKAKTSLGPQVWLDVMPEDIALLISFDIH</sequence>
<dbReference type="OMA" id="LLQGYIM"/>
<dbReference type="PANTHER" id="PTHR33782:SF27">
    <property type="entry name" value="PROTEIN, PUTATIVE-RELATED"/>
    <property type="match status" value="1"/>
</dbReference>
<dbReference type="Proteomes" id="UP000594261">
    <property type="component" value="Chromosome 2"/>
</dbReference>
<dbReference type="AlphaFoldDB" id="A0A7N2KWF8"/>
<keyword evidence="1" id="KW-0472">Membrane</keyword>
<dbReference type="EnsemblPlants" id="QL02p048874:mrna">
    <property type="protein sequence ID" value="QL02p048874:mrna"/>
    <property type="gene ID" value="QL02p048874"/>
</dbReference>